<gene>
    <name evidence="3" type="ORF">HNQ67_001720</name>
</gene>
<dbReference type="PROSITE" id="PS50222">
    <property type="entry name" value="EF_HAND_2"/>
    <property type="match status" value="2"/>
</dbReference>
<name>A0A7W8MGQ9_9CAUL</name>
<reference evidence="3 4" key="1">
    <citation type="submission" date="2020-08" db="EMBL/GenBank/DDBJ databases">
        <title>Genomic Encyclopedia of Type Strains, Phase IV (KMG-IV): sequencing the most valuable type-strain genomes for metagenomic binning, comparative biology and taxonomic classification.</title>
        <authorList>
            <person name="Goeker M."/>
        </authorList>
    </citation>
    <scope>NUCLEOTIDE SEQUENCE [LARGE SCALE GENOMIC DNA]</scope>
    <source>
        <strain evidence="3 4">DSM 25335</strain>
    </source>
</reference>
<feature type="domain" description="EF-hand" evidence="2">
    <location>
        <begin position="158"/>
        <end position="182"/>
    </location>
</feature>
<dbReference type="RefSeq" id="WP_183254395.1">
    <property type="nucleotide sequence ID" value="NZ_BAAAFF010000002.1"/>
</dbReference>
<evidence type="ECO:0000313" key="4">
    <source>
        <dbReference type="Proteomes" id="UP000566663"/>
    </source>
</evidence>
<keyword evidence="4" id="KW-1185">Reference proteome</keyword>
<evidence type="ECO:0000256" key="1">
    <source>
        <dbReference type="SAM" id="MobiDB-lite"/>
    </source>
</evidence>
<feature type="region of interest" description="Disordered" evidence="1">
    <location>
        <begin position="13"/>
        <end position="45"/>
    </location>
</feature>
<dbReference type="Gene3D" id="1.10.238.10">
    <property type="entry name" value="EF-hand"/>
    <property type="match status" value="2"/>
</dbReference>
<accession>A0A7W8MGQ9</accession>
<dbReference type="Pfam" id="PF13202">
    <property type="entry name" value="EF-hand_5"/>
    <property type="match status" value="4"/>
</dbReference>
<sequence length="215" mass="22808">MLTLIALSTLLTQTPPAPPSPPGIHGRVIMMGPGGPASLDKDGDGQVSRAEFTAPMNDHFARLDANGDGRLSEEELSGGEGPGAHHWVHRSDGDGEARTMVFTRGSGEAGPRIEREVIIRGPGGAGGPHMMRSPGHDATGNELRFEFHHDGGPGGHGEMDKDGDGRISEAEFIAPLRDAFARMDADRSGYIEAGERGSEGDVRVFTHRIETRGED</sequence>
<dbReference type="InterPro" id="IPR011992">
    <property type="entry name" value="EF-hand-dom_pair"/>
</dbReference>
<feature type="domain" description="EF-hand" evidence="2">
    <location>
        <begin position="39"/>
        <end position="62"/>
    </location>
</feature>
<dbReference type="PROSITE" id="PS00018">
    <property type="entry name" value="EF_HAND_1"/>
    <property type="match status" value="3"/>
</dbReference>
<dbReference type="InterPro" id="IPR002048">
    <property type="entry name" value="EF_hand_dom"/>
</dbReference>
<dbReference type="Proteomes" id="UP000566663">
    <property type="component" value="Unassembled WGS sequence"/>
</dbReference>
<evidence type="ECO:0000259" key="2">
    <source>
        <dbReference type="PROSITE" id="PS50222"/>
    </source>
</evidence>
<dbReference type="AlphaFoldDB" id="A0A7W8MGQ9"/>
<dbReference type="EMBL" id="JACHFZ010000003">
    <property type="protein sequence ID" value="MBB5292200.1"/>
    <property type="molecule type" value="Genomic_DNA"/>
</dbReference>
<protein>
    <recommendedName>
        <fullName evidence="2">EF-hand domain-containing protein</fullName>
    </recommendedName>
</protein>
<dbReference type="GO" id="GO:0005509">
    <property type="term" value="F:calcium ion binding"/>
    <property type="evidence" value="ECO:0007669"/>
    <property type="project" value="InterPro"/>
</dbReference>
<evidence type="ECO:0000313" key="3">
    <source>
        <dbReference type="EMBL" id="MBB5292200.1"/>
    </source>
</evidence>
<organism evidence="3 4">
    <name type="scientific">Brevundimonas basaltis</name>
    <dbReference type="NCBI Taxonomy" id="472166"/>
    <lineage>
        <taxon>Bacteria</taxon>
        <taxon>Pseudomonadati</taxon>
        <taxon>Pseudomonadota</taxon>
        <taxon>Alphaproteobacteria</taxon>
        <taxon>Caulobacterales</taxon>
        <taxon>Caulobacteraceae</taxon>
        <taxon>Brevundimonas</taxon>
    </lineage>
</organism>
<dbReference type="SUPFAM" id="SSF47473">
    <property type="entry name" value="EF-hand"/>
    <property type="match status" value="1"/>
</dbReference>
<comment type="caution">
    <text evidence="3">The sequence shown here is derived from an EMBL/GenBank/DDBJ whole genome shotgun (WGS) entry which is preliminary data.</text>
</comment>
<proteinExistence type="predicted"/>
<dbReference type="InterPro" id="IPR018247">
    <property type="entry name" value="EF_Hand_1_Ca_BS"/>
</dbReference>